<dbReference type="InterPro" id="IPR035418">
    <property type="entry name" value="AraC-bd_2"/>
</dbReference>
<evidence type="ECO:0000259" key="4">
    <source>
        <dbReference type="PROSITE" id="PS01124"/>
    </source>
</evidence>
<dbReference type="Pfam" id="PF12833">
    <property type="entry name" value="HTH_18"/>
    <property type="match status" value="1"/>
</dbReference>
<accession>A0ABT1PN80</accession>
<evidence type="ECO:0000256" key="3">
    <source>
        <dbReference type="ARBA" id="ARBA00023163"/>
    </source>
</evidence>
<dbReference type="SUPFAM" id="SSF46689">
    <property type="entry name" value="Homeodomain-like"/>
    <property type="match status" value="2"/>
</dbReference>
<dbReference type="PROSITE" id="PS00041">
    <property type="entry name" value="HTH_ARAC_FAMILY_1"/>
    <property type="match status" value="1"/>
</dbReference>
<keyword evidence="1" id="KW-0805">Transcription regulation</keyword>
<feature type="domain" description="HTH araC/xylS-type" evidence="4">
    <location>
        <begin position="223"/>
        <end position="323"/>
    </location>
</feature>
<dbReference type="EMBL" id="JANFNG010000001">
    <property type="protein sequence ID" value="MCQ4079134.1"/>
    <property type="molecule type" value="Genomic_DNA"/>
</dbReference>
<dbReference type="InterPro" id="IPR018062">
    <property type="entry name" value="HTH_AraC-typ_CS"/>
</dbReference>
<dbReference type="Pfam" id="PF14525">
    <property type="entry name" value="AraC_binding_2"/>
    <property type="match status" value="1"/>
</dbReference>
<dbReference type="RefSeq" id="WP_255917987.1">
    <property type="nucleotide sequence ID" value="NZ_JANFNG010000001.1"/>
</dbReference>
<evidence type="ECO:0000313" key="5">
    <source>
        <dbReference type="EMBL" id="MCQ4079134.1"/>
    </source>
</evidence>
<keyword evidence="2" id="KW-0238">DNA-binding</keyword>
<dbReference type="Gene3D" id="1.10.10.60">
    <property type="entry name" value="Homeodomain-like"/>
    <property type="match status" value="1"/>
</dbReference>
<dbReference type="Proteomes" id="UP001057702">
    <property type="component" value="Unassembled WGS sequence"/>
</dbReference>
<evidence type="ECO:0000256" key="2">
    <source>
        <dbReference type="ARBA" id="ARBA00023125"/>
    </source>
</evidence>
<dbReference type="PANTHER" id="PTHR46796:SF12">
    <property type="entry name" value="HTH-TYPE DNA-BINDING TRANSCRIPTIONAL ACTIVATOR EUTR"/>
    <property type="match status" value="1"/>
</dbReference>
<name>A0ABT1PN80_9ACTN</name>
<comment type="caution">
    <text evidence="5">The sequence shown here is derived from an EMBL/GenBank/DDBJ whole genome shotgun (WGS) entry which is preliminary data.</text>
</comment>
<sequence>MREEPLTEYEQFRTSDLDLIREVSGRVLVPHRVEALGRMSSNARLNAASLGSITLAYLRYESDMRLEAPTTEARYFFTVPLTGKAEGVRGKGEVASSARCSGLAYQADDRGVITLSPDYTMFFLRIERPALERQLEGLLGRDVVAPLRFEFAMDLSQPPLRRWVNSVGLLRSELELGPEVDQAPLLRNRIEELVIMGLLLGQPHNYAELLHNSHHPARPRTVKRAIDVIEQQPERPWSLADLARVTGVSGRTLQEGFQRYVDMTPTAYLRDVRLQRVHADLTQAASHTCVSETAYRWGFSHLGRFASAYRRKFGESPSETLRRSV</sequence>
<dbReference type="InterPro" id="IPR050204">
    <property type="entry name" value="AraC_XylS_family_regulators"/>
</dbReference>
<dbReference type="PROSITE" id="PS01124">
    <property type="entry name" value="HTH_ARAC_FAMILY_2"/>
    <property type="match status" value="1"/>
</dbReference>
<dbReference type="InterPro" id="IPR009057">
    <property type="entry name" value="Homeodomain-like_sf"/>
</dbReference>
<organism evidence="5 6">
    <name type="scientific">Streptomyces humicola</name>
    <dbReference type="NCBI Taxonomy" id="2953240"/>
    <lineage>
        <taxon>Bacteria</taxon>
        <taxon>Bacillati</taxon>
        <taxon>Actinomycetota</taxon>
        <taxon>Actinomycetes</taxon>
        <taxon>Kitasatosporales</taxon>
        <taxon>Streptomycetaceae</taxon>
        <taxon>Streptomyces</taxon>
    </lineage>
</organism>
<dbReference type="InterPro" id="IPR018060">
    <property type="entry name" value="HTH_AraC"/>
</dbReference>
<keyword evidence="3" id="KW-0804">Transcription</keyword>
<gene>
    <name evidence="5" type="ORF">NGB36_00505</name>
</gene>
<protein>
    <submittedName>
        <fullName evidence="5">AraC family transcriptional regulator</fullName>
    </submittedName>
</protein>
<dbReference type="SMART" id="SM00342">
    <property type="entry name" value="HTH_ARAC"/>
    <property type="match status" value="1"/>
</dbReference>
<evidence type="ECO:0000256" key="1">
    <source>
        <dbReference type="ARBA" id="ARBA00023015"/>
    </source>
</evidence>
<evidence type="ECO:0000313" key="6">
    <source>
        <dbReference type="Proteomes" id="UP001057702"/>
    </source>
</evidence>
<keyword evidence="6" id="KW-1185">Reference proteome</keyword>
<dbReference type="PANTHER" id="PTHR46796">
    <property type="entry name" value="HTH-TYPE TRANSCRIPTIONAL ACTIVATOR RHAS-RELATED"/>
    <property type="match status" value="1"/>
</dbReference>
<proteinExistence type="predicted"/>
<reference evidence="5" key="1">
    <citation type="submission" date="2022-06" db="EMBL/GenBank/DDBJ databases">
        <title>Draft genome sequence of Streptomyces sp. RB6PN25 isolated from peat swamp forest in Thailand.</title>
        <authorList>
            <person name="Duangmal K."/>
            <person name="Klaysubun C."/>
        </authorList>
    </citation>
    <scope>NUCLEOTIDE SEQUENCE</scope>
    <source>
        <strain evidence="5">RB6PN25</strain>
    </source>
</reference>